<organism evidence="1 2">
    <name type="scientific">Nitrosomonas communis</name>
    <dbReference type="NCBI Taxonomy" id="44574"/>
    <lineage>
        <taxon>Bacteria</taxon>
        <taxon>Pseudomonadati</taxon>
        <taxon>Pseudomonadota</taxon>
        <taxon>Betaproteobacteria</taxon>
        <taxon>Nitrosomonadales</taxon>
        <taxon>Nitrosomonadaceae</taxon>
        <taxon>Nitrosomonas</taxon>
    </lineage>
</organism>
<dbReference type="AlphaFoldDB" id="A0A1I4WL88"/>
<dbReference type="RefSeq" id="WP_074907258.1">
    <property type="nucleotide sequence ID" value="NZ_FOUB01000112.1"/>
</dbReference>
<dbReference type="EMBL" id="FOUB01000112">
    <property type="protein sequence ID" value="SFN13936.1"/>
    <property type="molecule type" value="Genomic_DNA"/>
</dbReference>
<gene>
    <name evidence="1" type="ORF">SAMN05421863_11122</name>
</gene>
<reference evidence="2" key="1">
    <citation type="submission" date="2016-10" db="EMBL/GenBank/DDBJ databases">
        <authorList>
            <person name="Varghese N."/>
            <person name="Submissions S."/>
        </authorList>
    </citation>
    <scope>NUCLEOTIDE SEQUENCE [LARGE SCALE GENOMIC DNA]</scope>
    <source>
        <strain evidence="2">Nm44</strain>
    </source>
</reference>
<proteinExistence type="predicted"/>
<name>A0A1I4WL88_9PROT</name>
<dbReference type="Pfam" id="PF10042">
    <property type="entry name" value="DUF2278"/>
    <property type="match status" value="1"/>
</dbReference>
<dbReference type="OrthoDB" id="291334at2"/>
<dbReference type="InterPro" id="IPR019268">
    <property type="entry name" value="DUF2278"/>
</dbReference>
<keyword evidence="2" id="KW-1185">Reference proteome</keyword>
<dbReference type="Proteomes" id="UP000183287">
    <property type="component" value="Unassembled WGS sequence"/>
</dbReference>
<accession>A0A1I4WL88</accession>
<evidence type="ECO:0000313" key="2">
    <source>
        <dbReference type="Proteomes" id="UP000183287"/>
    </source>
</evidence>
<evidence type="ECO:0000313" key="1">
    <source>
        <dbReference type="EMBL" id="SFN13936.1"/>
    </source>
</evidence>
<protein>
    <submittedName>
        <fullName evidence="1">Uncharacterized conserved protein</fullName>
    </submittedName>
</protein>
<sequence>MVALDAYNQGNPFGGGHDAENAIWQDGATIIETAQDEFLGFLNKFKTRSFKTDDLGRPA</sequence>